<protein>
    <submittedName>
        <fullName evidence="1">Uncharacterized protein</fullName>
    </submittedName>
</protein>
<dbReference type="AlphaFoldDB" id="A0AAN5LDF3"/>
<accession>A0AAN5LDF3</accession>
<reference evidence="1" key="2">
    <citation type="submission" date="2020-11" db="EMBL/GenBank/DDBJ databases">
        <authorList>
            <consortium name="NCBI Pathogen Detection Project"/>
        </authorList>
    </citation>
    <scope>NUCLEOTIDE SEQUENCE</scope>
    <source>
        <strain evidence="1">R404</strain>
    </source>
</reference>
<dbReference type="EMBL" id="DACSEO010000133">
    <property type="protein sequence ID" value="HAT1684945.1"/>
    <property type="molecule type" value="Genomic_DNA"/>
</dbReference>
<name>A0AAN5LDF3_KLEOX</name>
<gene>
    <name evidence="1" type="ORF">I8Y21_005770</name>
</gene>
<organism evidence="1 2">
    <name type="scientific">Klebsiella oxytoca</name>
    <dbReference type="NCBI Taxonomy" id="571"/>
    <lineage>
        <taxon>Bacteria</taxon>
        <taxon>Pseudomonadati</taxon>
        <taxon>Pseudomonadota</taxon>
        <taxon>Gammaproteobacteria</taxon>
        <taxon>Enterobacterales</taxon>
        <taxon>Enterobacteriaceae</taxon>
        <taxon>Klebsiella/Raoultella group</taxon>
        <taxon>Klebsiella</taxon>
    </lineage>
</organism>
<sequence>KGMVTVTGRILKEATSIKGIGGVSIVNSGDNAYASVHVQLNNATVNMVANTENSTINHVSAFDIANDDGAVHHNAIIFFRGW</sequence>
<dbReference type="Proteomes" id="UP000856143">
    <property type="component" value="Unassembled WGS sequence"/>
</dbReference>
<feature type="non-terminal residue" evidence="1">
    <location>
        <position position="1"/>
    </location>
</feature>
<reference evidence="1" key="1">
    <citation type="journal article" date="2018" name="Genome Biol.">
        <title>SKESA: strategic k-mer extension for scrupulous assemblies.</title>
        <authorList>
            <person name="Souvorov A."/>
            <person name="Agarwala R."/>
            <person name="Lipman D.J."/>
        </authorList>
    </citation>
    <scope>NUCLEOTIDE SEQUENCE</scope>
    <source>
        <strain evidence="1">R404</strain>
    </source>
</reference>
<proteinExistence type="predicted"/>
<evidence type="ECO:0000313" key="1">
    <source>
        <dbReference type="EMBL" id="HAT1684945.1"/>
    </source>
</evidence>
<comment type="caution">
    <text evidence="1">The sequence shown here is derived from an EMBL/GenBank/DDBJ whole genome shotgun (WGS) entry which is preliminary data.</text>
</comment>
<evidence type="ECO:0000313" key="2">
    <source>
        <dbReference type="Proteomes" id="UP000856143"/>
    </source>
</evidence>